<dbReference type="AlphaFoldDB" id="A0AA38SHD3"/>
<dbReference type="GO" id="GO:0009451">
    <property type="term" value="P:RNA modification"/>
    <property type="evidence" value="ECO:0007669"/>
    <property type="project" value="InterPro"/>
</dbReference>
<evidence type="ECO:0000313" key="3">
    <source>
        <dbReference type="EMBL" id="KAJ9536071.1"/>
    </source>
</evidence>
<gene>
    <name evidence="3" type="ORF">OSB04_un000756</name>
</gene>
<feature type="repeat" description="PPR" evidence="2">
    <location>
        <begin position="101"/>
        <end position="135"/>
    </location>
</feature>
<dbReference type="Pfam" id="PF01535">
    <property type="entry name" value="PPR"/>
    <property type="match status" value="2"/>
</dbReference>
<organism evidence="3 4">
    <name type="scientific">Centaurea solstitialis</name>
    <name type="common">yellow star-thistle</name>
    <dbReference type="NCBI Taxonomy" id="347529"/>
    <lineage>
        <taxon>Eukaryota</taxon>
        <taxon>Viridiplantae</taxon>
        <taxon>Streptophyta</taxon>
        <taxon>Embryophyta</taxon>
        <taxon>Tracheophyta</taxon>
        <taxon>Spermatophyta</taxon>
        <taxon>Magnoliopsida</taxon>
        <taxon>eudicotyledons</taxon>
        <taxon>Gunneridae</taxon>
        <taxon>Pentapetalae</taxon>
        <taxon>asterids</taxon>
        <taxon>campanulids</taxon>
        <taxon>Asterales</taxon>
        <taxon>Asteraceae</taxon>
        <taxon>Carduoideae</taxon>
        <taxon>Cardueae</taxon>
        <taxon>Centaureinae</taxon>
        <taxon>Centaurea</taxon>
    </lineage>
</organism>
<dbReference type="EMBL" id="JARYMX010000066">
    <property type="protein sequence ID" value="KAJ9536071.1"/>
    <property type="molecule type" value="Genomic_DNA"/>
</dbReference>
<dbReference type="InterPro" id="IPR011990">
    <property type="entry name" value="TPR-like_helical_dom_sf"/>
</dbReference>
<dbReference type="Proteomes" id="UP001172457">
    <property type="component" value="Unassembled WGS sequence"/>
</dbReference>
<keyword evidence="1" id="KW-0677">Repeat</keyword>
<comment type="caution">
    <text evidence="3">The sequence shown here is derived from an EMBL/GenBank/DDBJ whole genome shotgun (WGS) entry which is preliminary data.</text>
</comment>
<evidence type="ECO:0000256" key="2">
    <source>
        <dbReference type="PROSITE-ProRule" id="PRU00708"/>
    </source>
</evidence>
<name>A0AA38SHD3_9ASTR</name>
<protein>
    <recommendedName>
        <fullName evidence="5">Pentatricopeptide repeat-containing protein</fullName>
    </recommendedName>
</protein>
<evidence type="ECO:0000313" key="4">
    <source>
        <dbReference type="Proteomes" id="UP001172457"/>
    </source>
</evidence>
<dbReference type="InterPro" id="IPR002885">
    <property type="entry name" value="PPR_rpt"/>
</dbReference>
<dbReference type="InterPro" id="IPR046960">
    <property type="entry name" value="PPR_At4g14850-like_plant"/>
</dbReference>
<dbReference type="PANTHER" id="PTHR47926">
    <property type="entry name" value="PENTATRICOPEPTIDE REPEAT-CONTAINING PROTEIN"/>
    <property type="match status" value="1"/>
</dbReference>
<proteinExistence type="predicted"/>
<evidence type="ECO:0008006" key="5">
    <source>
        <dbReference type="Google" id="ProtNLM"/>
    </source>
</evidence>
<evidence type="ECO:0000256" key="1">
    <source>
        <dbReference type="ARBA" id="ARBA00022737"/>
    </source>
</evidence>
<accession>A0AA38SHD3</accession>
<dbReference type="GO" id="GO:0003723">
    <property type="term" value="F:RNA binding"/>
    <property type="evidence" value="ECO:0007669"/>
    <property type="project" value="InterPro"/>
</dbReference>
<sequence length="165" mass="17972">MGLDLYMGLGYGPSPKLKLPFIPIPIPIPASTLAFQIPPRIPTTLQFATPLFDGLNHTDSTISMNQMKQIQTQMIVTGLISDGLAPSRVIAHVIHLGFDSDVYVNNAVIHLLVSCGDLDDAHKVFDESSQRDLASWKSIINGYVRSGRPCMGGLEIARADGARWD</sequence>
<keyword evidence="4" id="KW-1185">Reference proteome</keyword>
<dbReference type="Gene3D" id="1.25.40.10">
    <property type="entry name" value="Tetratricopeptide repeat domain"/>
    <property type="match status" value="1"/>
</dbReference>
<reference evidence="3" key="1">
    <citation type="submission" date="2023-03" db="EMBL/GenBank/DDBJ databases">
        <title>Chromosome-scale reference genome and RAD-based genetic map of yellow starthistle (Centaurea solstitialis) reveal putative structural variation and QTLs associated with invader traits.</title>
        <authorList>
            <person name="Reatini B."/>
            <person name="Cang F.A."/>
            <person name="Jiang Q."/>
            <person name="Mckibben M.T.W."/>
            <person name="Barker M.S."/>
            <person name="Rieseberg L.H."/>
            <person name="Dlugosch K.M."/>
        </authorList>
    </citation>
    <scope>NUCLEOTIDE SEQUENCE</scope>
    <source>
        <strain evidence="3">CAN-66</strain>
        <tissue evidence="3">Leaf</tissue>
    </source>
</reference>
<dbReference type="NCBIfam" id="TIGR00756">
    <property type="entry name" value="PPR"/>
    <property type="match status" value="1"/>
</dbReference>
<dbReference type="PROSITE" id="PS51375">
    <property type="entry name" value="PPR"/>
    <property type="match status" value="1"/>
</dbReference>